<dbReference type="AlphaFoldDB" id="A0A8J2NFD0"/>
<protein>
    <recommendedName>
        <fullName evidence="4">Secreted protein</fullName>
    </recommendedName>
</protein>
<evidence type="ECO:0000313" key="2">
    <source>
        <dbReference type="EMBL" id="CAG7556374.1"/>
    </source>
</evidence>
<feature type="chain" id="PRO_5035167859" description="Secreted protein" evidence="1">
    <location>
        <begin position="20"/>
        <end position="219"/>
    </location>
</feature>
<organism evidence="2 3">
    <name type="scientific">Fusarium equiseti</name>
    <name type="common">Fusarium scirpi</name>
    <dbReference type="NCBI Taxonomy" id="61235"/>
    <lineage>
        <taxon>Eukaryota</taxon>
        <taxon>Fungi</taxon>
        <taxon>Dikarya</taxon>
        <taxon>Ascomycota</taxon>
        <taxon>Pezizomycotina</taxon>
        <taxon>Sordariomycetes</taxon>
        <taxon>Hypocreomycetidae</taxon>
        <taxon>Hypocreales</taxon>
        <taxon>Nectriaceae</taxon>
        <taxon>Fusarium</taxon>
        <taxon>Fusarium incarnatum-equiseti species complex</taxon>
    </lineage>
</organism>
<dbReference type="EMBL" id="CAJSTJ010000099">
    <property type="protein sequence ID" value="CAG7556374.1"/>
    <property type="molecule type" value="Genomic_DNA"/>
</dbReference>
<comment type="caution">
    <text evidence="2">The sequence shown here is derived from an EMBL/GenBank/DDBJ whole genome shotgun (WGS) entry which is preliminary data.</text>
</comment>
<evidence type="ECO:0000256" key="1">
    <source>
        <dbReference type="SAM" id="SignalP"/>
    </source>
</evidence>
<sequence>MRQAIFTFLALANLTLVYAAPVTDVTNGLLNNAQEPTWRIQVEDGKPLVIFNGSIQKIMAQLENDYPQYAAKAPKRIDDDVQAQELAQTTAAPQLEARAAVQKRDHNICYNFPVAEERHIRAGIAYLRGIRGDLRIRPGPRVCDRISCSNKAGIYLCNDNPFEKWIKSWDDVANGAQACNNECRYFSYGGSLTGWVTSGQCFHDPGLFNVILRYDDDKC</sequence>
<dbReference type="PANTHER" id="PTHR35605:SF1">
    <property type="entry name" value="ECP2 EFFECTOR PROTEIN DOMAIN-CONTAINING PROTEIN-RELATED"/>
    <property type="match status" value="1"/>
</dbReference>
<feature type="signal peptide" evidence="1">
    <location>
        <begin position="1"/>
        <end position="19"/>
    </location>
</feature>
<proteinExistence type="predicted"/>
<keyword evidence="1" id="KW-0732">Signal</keyword>
<dbReference type="PANTHER" id="PTHR35605">
    <property type="entry name" value="ECP2 EFFECTOR PROTEIN DOMAIN-CONTAINING PROTEIN-RELATED"/>
    <property type="match status" value="1"/>
</dbReference>
<dbReference type="Proteomes" id="UP000693738">
    <property type="component" value="Unassembled WGS sequence"/>
</dbReference>
<reference evidence="2" key="1">
    <citation type="submission" date="2021-05" db="EMBL/GenBank/DDBJ databases">
        <authorList>
            <person name="Khan N."/>
        </authorList>
    </citation>
    <scope>NUCLEOTIDE SEQUENCE</scope>
</reference>
<evidence type="ECO:0008006" key="4">
    <source>
        <dbReference type="Google" id="ProtNLM"/>
    </source>
</evidence>
<gene>
    <name evidence="2" type="ORF">FEQUK3_LOCUS2093</name>
</gene>
<accession>A0A8J2NFD0</accession>
<evidence type="ECO:0000313" key="3">
    <source>
        <dbReference type="Proteomes" id="UP000693738"/>
    </source>
</evidence>
<name>A0A8J2NFD0_FUSEQ</name>